<accession>A0A919U7A7</accession>
<evidence type="ECO:0000313" key="2">
    <source>
        <dbReference type="EMBL" id="GIG45339.1"/>
    </source>
</evidence>
<dbReference type="Proteomes" id="UP000660611">
    <property type="component" value="Unassembled WGS sequence"/>
</dbReference>
<sequence length="153" mass="17354">MTHTWRSWGNTGGFVLITFVGIVLTLSMMTVTASPIVITLLALVAAALLVAVWRIARMTVQAGRDGILVRGFWRRRRFEWREIDNIQLEVVDEKLFVNIYAPVLHLVGKTEWEPLRQLSTYSTVGRAPRSKAGRVTAELRKLHEQFRLPGPST</sequence>
<name>A0A919U7A7_9ACTN</name>
<keyword evidence="1" id="KW-0472">Membrane</keyword>
<feature type="transmembrane region" description="Helical" evidence="1">
    <location>
        <begin position="36"/>
        <end position="56"/>
    </location>
</feature>
<comment type="caution">
    <text evidence="2">The sequence shown here is derived from an EMBL/GenBank/DDBJ whole genome shotgun (WGS) entry which is preliminary data.</text>
</comment>
<keyword evidence="1" id="KW-1133">Transmembrane helix</keyword>
<evidence type="ECO:0000256" key="1">
    <source>
        <dbReference type="SAM" id="Phobius"/>
    </source>
</evidence>
<keyword evidence="3" id="KW-1185">Reference proteome</keyword>
<protein>
    <recommendedName>
        <fullName evidence="4">PH domain-containing protein</fullName>
    </recommendedName>
</protein>
<reference evidence="2" key="1">
    <citation type="submission" date="2021-01" db="EMBL/GenBank/DDBJ databases">
        <title>Whole genome shotgun sequence of Dactylosporangium siamense NBRC 106093.</title>
        <authorList>
            <person name="Komaki H."/>
            <person name="Tamura T."/>
        </authorList>
    </citation>
    <scope>NUCLEOTIDE SEQUENCE</scope>
    <source>
        <strain evidence="2">NBRC 106093</strain>
    </source>
</reference>
<feature type="transmembrane region" description="Helical" evidence="1">
    <location>
        <begin position="12"/>
        <end position="30"/>
    </location>
</feature>
<evidence type="ECO:0000313" key="3">
    <source>
        <dbReference type="Proteomes" id="UP000660611"/>
    </source>
</evidence>
<proteinExistence type="predicted"/>
<evidence type="ECO:0008006" key="4">
    <source>
        <dbReference type="Google" id="ProtNLM"/>
    </source>
</evidence>
<gene>
    <name evidence="2" type="ORF">Dsi01nite_033800</name>
</gene>
<dbReference type="RefSeq" id="WP_203847121.1">
    <property type="nucleotide sequence ID" value="NZ_BAAAVW010000009.1"/>
</dbReference>
<dbReference type="EMBL" id="BONQ01000050">
    <property type="protein sequence ID" value="GIG45339.1"/>
    <property type="molecule type" value="Genomic_DNA"/>
</dbReference>
<dbReference type="AlphaFoldDB" id="A0A919U7A7"/>
<organism evidence="2 3">
    <name type="scientific">Dactylosporangium siamense</name>
    <dbReference type="NCBI Taxonomy" id="685454"/>
    <lineage>
        <taxon>Bacteria</taxon>
        <taxon>Bacillati</taxon>
        <taxon>Actinomycetota</taxon>
        <taxon>Actinomycetes</taxon>
        <taxon>Micromonosporales</taxon>
        <taxon>Micromonosporaceae</taxon>
        <taxon>Dactylosporangium</taxon>
    </lineage>
</organism>
<keyword evidence="1" id="KW-0812">Transmembrane</keyword>